<feature type="compositionally biased region" description="Basic residues" evidence="1">
    <location>
        <begin position="97"/>
        <end position="114"/>
    </location>
</feature>
<feature type="compositionally biased region" description="Basic and acidic residues" evidence="1">
    <location>
        <begin position="8"/>
        <end position="56"/>
    </location>
</feature>
<protein>
    <submittedName>
        <fullName evidence="2">Uncharacterized protein</fullName>
    </submittedName>
</protein>
<dbReference type="EMBL" id="SJOL01004021">
    <property type="protein sequence ID" value="TGZ72110.1"/>
    <property type="molecule type" value="Genomic_DNA"/>
</dbReference>
<organism evidence="2 3">
    <name type="scientific">Opisthorchis felineus</name>
    <dbReference type="NCBI Taxonomy" id="147828"/>
    <lineage>
        <taxon>Eukaryota</taxon>
        <taxon>Metazoa</taxon>
        <taxon>Spiralia</taxon>
        <taxon>Lophotrochozoa</taxon>
        <taxon>Platyhelminthes</taxon>
        <taxon>Trematoda</taxon>
        <taxon>Digenea</taxon>
        <taxon>Opisthorchiida</taxon>
        <taxon>Opisthorchiata</taxon>
        <taxon>Opisthorchiidae</taxon>
        <taxon>Opisthorchis</taxon>
    </lineage>
</organism>
<dbReference type="AlphaFoldDB" id="A0A4S2M6R9"/>
<gene>
    <name evidence="2" type="ORF">CRM22_002286</name>
</gene>
<keyword evidence="3" id="KW-1185">Reference proteome</keyword>
<evidence type="ECO:0000256" key="1">
    <source>
        <dbReference type="SAM" id="MobiDB-lite"/>
    </source>
</evidence>
<accession>A0A4S2M6R9</accession>
<name>A0A4S2M6R9_OPIFE</name>
<dbReference type="OrthoDB" id="6257670at2759"/>
<evidence type="ECO:0000313" key="3">
    <source>
        <dbReference type="Proteomes" id="UP000308267"/>
    </source>
</evidence>
<dbReference type="Proteomes" id="UP000308267">
    <property type="component" value="Unassembled WGS sequence"/>
</dbReference>
<proteinExistence type="predicted"/>
<comment type="caution">
    <text evidence="2">The sequence shown here is derived from an EMBL/GenBank/DDBJ whole genome shotgun (WGS) entry which is preliminary data.</text>
</comment>
<reference evidence="2 3" key="1">
    <citation type="journal article" date="2019" name="BMC Genomics">
        <title>New insights from Opisthorchis felineus genome: update on genomics of the epidemiologically important liver flukes.</title>
        <authorList>
            <person name="Ershov N.I."/>
            <person name="Mordvinov V.A."/>
            <person name="Prokhortchouk E.B."/>
            <person name="Pakharukova M.Y."/>
            <person name="Gunbin K.V."/>
            <person name="Ustyantsev K."/>
            <person name="Genaev M.A."/>
            <person name="Blinov A.G."/>
            <person name="Mazur A."/>
            <person name="Boulygina E."/>
            <person name="Tsygankova S."/>
            <person name="Khrameeva E."/>
            <person name="Chekanov N."/>
            <person name="Fan G."/>
            <person name="Xiao A."/>
            <person name="Zhang H."/>
            <person name="Xu X."/>
            <person name="Yang H."/>
            <person name="Solovyev V."/>
            <person name="Lee S.M."/>
            <person name="Liu X."/>
            <person name="Afonnikov D.A."/>
            <person name="Skryabin K.G."/>
        </authorList>
    </citation>
    <scope>NUCLEOTIDE SEQUENCE [LARGE SCALE GENOMIC DNA]</scope>
    <source>
        <strain evidence="2">AK-0245</strain>
        <tissue evidence="2">Whole organism</tissue>
    </source>
</reference>
<feature type="compositionally biased region" description="Basic and acidic residues" evidence="1">
    <location>
        <begin position="71"/>
        <end position="82"/>
    </location>
</feature>
<sequence length="325" mass="36859">MQIEAATNEEKAKKPSVLDKKNGPRETISEKSVIGEKLSDLKDTEAVVSPRAEHLKLKASRKLGRRRKNSEKKPSIKLDLEPKGGLLSNVGTQIGLKRSKKKKPRTRKQSKNVARRSEKTVTETGRQKRSECKCDLKSESCQNIAGVCKDKVKLKNNPKRTRNSGRRREPLTYEWVNCSKIFDVIRPSVPHPDNEGINKEECLTKCADHTNKCLASKQHNWHCRLFAKECYHCCTSDKELALIRSRPTNSETAANDKAVQTTTPTRLGDAVEENHEWTDNEYDICLKRCAALSNECHKYHGKQILPQVCRDSALDCEKTCKPPEN</sequence>
<feature type="region of interest" description="Disordered" evidence="1">
    <location>
        <begin position="1"/>
        <end position="122"/>
    </location>
</feature>
<evidence type="ECO:0000313" key="2">
    <source>
        <dbReference type="EMBL" id="TGZ72110.1"/>
    </source>
</evidence>
<feature type="compositionally biased region" description="Basic residues" evidence="1">
    <location>
        <begin position="57"/>
        <end position="70"/>
    </location>
</feature>